<reference evidence="3 4" key="1">
    <citation type="submission" date="2013-02" db="EMBL/GenBank/DDBJ databases">
        <title>The Genome Sequence of Acinetobacter sp. NIPH 809.</title>
        <authorList>
            <consortium name="The Broad Institute Genome Sequencing Platform"/>
            <consortium name="The Broad Institute Genome Sequencing Center for Infectious Disease"/>
            <person name="Cerqueira G."/>
            <person name="Feldgarden M."/>
            <person name="Courvalin P."/>
            <person name="Perichon B."/>
            <person name="Grillot-Courvalin C."/>
            <person name="Clermont D."/>
            <person name="Rocha E."/>
            <person name="Yoon E.-J."/>
            <person name="Nemec A."/>
            <person name="Walker B."/>
            <person name="Young S.K."/>
            <person name="Zeng Q."/>
            <person name="Gargeya S."/>
            <person name="Fitzgerald M."/>
            <person name="Haas B."/>
            <person name="Abouelleil A."/>
            <person name="Alvarado L."/>
            <person name="Arachchi H.M."/>
            <person name="Berlin A.M."/>
            <person name="Chapman S.B."/>
            <person name="Dewar J."/>
            <person name="Goldberg J."/>
            <person name="Griggs A."/>
            <person name="Gujja S."/>
            <person name="Hansen M."/>
            <person name="Howarth C."/>
            <person name="Imamovic A."/>
            <person name="Larimer J."/>
            <person name="McCowan C."/>
            <person name="Murphy C."/>
            <person name="Neiman D."/>
            <person name="Pearson M."/>
            <person name="Priest M."/>
            <person name="Roberts A."/>
            <person name="Saif S."/>
            <person name="Shea T."/>
            <person name="Sisk P."/>
            <person name="Sykes S."/>
            <person name="Wortman J."/>
            <person name="Nusbaum C."/>
            <person name="Birren B."/>
        </authorList>
    </citation>
    <scope>NUCLEOTIDE SEQUENCE [LARGE SCALE GENOMIC DNA]</scope>
    <source>
        <strain evidence="3 4">NIPH 809</strain>
    </source>
</reference>
<dbReference type="Proteomes" id="UP000013034">
    <property type="component" value="Unassembled WGS sequence"/>
</dbReference>
<evidence type="ECO:0000313" key="4">
    <source>
        <dbReference type="Proteomes" id="UP000013034"/>
    </source>
</evidence>
<proteinExistence type="predicted"/>
<keyword evidence="2" id="KW-1133">Transmembrane helix</keyword>
<keyword evidence="2" id="KW-0472">Membrane</keyword>
<evidence type="ECO:0000313" key="3">
    <source>
        <dbReference type="EMBL" id="ENU23402.1"/>
    </source>
</evidence>
<dbReference type="EMBL" id="APOI01000015">
    <property type="protein sequence ID" value="ENU23402.1"/>
    <property type="molecule type" value="Genomic_DNA"/>
</dbReference>
<feature type="transmembrane region" description="Helical" evidence="2">
    <location>
        <begin position="41"/>
        <end position="63"/>
    </location>
</feature>
<dbReference type="RefSeq" id="WP_004653692.1">
    <property type="nucleotide sequence ID" value="NZ_KB849179.1"/>
</dbReference>
<accession>A0ABN0JE16</accession>
<organism evidence="3 4">
    <name type="scientific">Acinetobacter proteolyticus</name>
    <dbReference type="NCBI Taxonomy" id="1776741"/>
    <lineage>
        <taxon>Bacteria</taxon>
        <taxon>Pseudomonadati</taxon>
        <taxon>Pseudomonadota</taxon>
        <taxon>Gammaproteobacteria</taxon>
        <taxon>Moraxellales</taxon>
        <taxon>Moraxellaceae</taxon>
        <taxon>Acinetobacter</taxon>
    </lineage>
</organism>
<keyword evidence="4" id="KW-1185">Reference proteome</keyword>
<keyword evidence="2" id="KW-0812">Transmembrane</keyword>
<sequence length="65" mass="7503">MKQKPIHSQTSQRLHQHPSATDYQVSTFDFIKANLKDALKLFPIILVVFLLWLLLTFIIYGIFGG</sequence>
<protein>
    <submittedName>
        <fullName evidence="3">Uncharacterized protein</fullName>
    </submittedName>
</protein>
<feature type="region of interest" description="Disordered" evidence="1">
    <location>
        <begin position="1"/>
        <end position="20"/>
    </location>
</feature>
<name>A0ABN0JE16_9GAMM</name>
<comment type="caution">
    <text evidence="3">The sequence shown here is derived from an EMBL/GenBank/DDBJ whole genome shotgun (WGS) entry which is preliminary data.</text>
</comment>
<gene>
    <name evidence="3" type="ORF">F993_01555</name>
</gene>
<evidence type="ECO:0000256" key="2">
    <source>
        <dbReference type="SAM" id="Phobius"/>
    </source>
</evidence>
<evidence type="ECO:0000256" key="1">
    <source>
        <dbReference type="SAM" id="MobiDB-lite"/>
    </source>
</evidence>